<dbReference type="GO" id="GO:0016491">
    <property type="term" value="F:oxidoreductase activity"/>
    <property type="evidence" value="ECO:0007669"/>
    <property type="project" value="UniProtKB-KW"/>
</dbReference>
<dbReference type="Proteomes" id="UP001166286">
    <property type="component" value="Unassembled WGS sequence"/>
</dbReference>
<dbReference type="EMBL" id="JAFEKC020000003">
    <property type="protein sequence ID" value="KAK0515721.1"/>
    <property type="molecule type" value="Genomic_DNA"/>
</dbReference>
<gene>
    <name evidence="3" type="ORF">JMJ35_001755</name>
</gene>
<dbReference type="SUPFAM" id="SSF52343">
    <property type="entry name" value="Ferredoxin reductase-like, C-terminal NADP-linked domain"/>
    <property type="match status" value="1"/>
</dbReference>
<keyword evidence="4" id="KW-1185">Reference proteome</keyword>
<organism evidence="3 4">
    <name type="scientific">Cladonia borealis</name>
    <dbReference type="NCBI Taxonomy" id="184061"/>
    <lineage>
        <taxon>Eukaryota</taxon>
        <taxon>Fungi</taxon>
        <taxon>Dikarya</taxon>
        <taxon>Ascomycota</taxon>
        <taxon>Pezizomycotina</taxon>
        <taxon>Lecanoromycetes</taxon>
        <taxon>OSLEUM clade</taxon>
        <taxon>Lecanoromycetidae</taxon>
        <taxon>Lecanorales</taxon>
        <taxon>Lecanorineae</taxon>
        <taxon>Cladoniaceae</taxon>
        <taxon>Cladonia</taxon>
    </lineage>
</organism>
<evidence type="ECO:0000313" key="4">
    <source>
        <dbReference type="Proteomes" id="UP001166286"/>
    </source>
</evidence>
<name>A0AA39R928_9LECA</name>
<accession>A0AA39R928</accession>
<protein>
    <recommendedName>
        <fullName evidence="5">FAD-binding FR-type domain-containing protein</fullName>
    </recommendedName>
</protein>
<evidence type="ECO:0008006" key="5">
    <source>
        <dbReference type="Google" id="ProtNLM"/>
    </source>
</evidence>
<dbReference type="InterPro" id="IPR052128">
    <property type="entry name" value="Oxidoreductase_NAD-binding"/>
</dbReference>
<dbReference type="InterPro" id="IPR039261">
    <property type="entry name" value="FNR_nucleotide-bd"/>
</dbReference>
<proteinExistence type="predicted"/>
<evidence type="ECO:0000256" key="2">
    <source>
        <dbReference type="ARBA" id="ARBA00023027"/>
    </source>
</evidence>
<reference evidence="3" key="1">
    <citation type="submission" date="2023-03" db="EMBL/GenBank/DDBJ databases">
        <title>Complete genome of Cladonia borealis.</title>
        <authorList>
            <person name="Park H."/>
        </authorList>
    </citation>
    <scope>NUCLEOTIDE SEQUENCE</scope>
    <source>
        <strain evidence="3">ANT050790</strain>
    </source>
</reference>
<dbReference type="AlphaFoldDB" id="A0AA39R928"/>
<dbReference type="PANTHER" id="PTHR46505:SF1">
    <property type="entry name" value="OXIDOREDUCTASE NAD-BINDING DOMAIN-CONTAINING PROTEIN 1"/>
    <property type="match status" value="1"/>
</dbReference>
<keyword evidence="2" id="KW-0520">NAD</keyword>
<comment type="caution">
    <text evidence="3">The sequence shown here is derived from an EMBL/GenBank/DDBJ whole genome shotgun (WGS) entry which is preliminary data.</text>
</comment>
<evidence type="ECO:0000256" key="1">
    <source>
        <dbReference type="ARBA" id="ARBA00023002"/>
    </source>
</evidence>
<evidence type="ECO:0000313" key="3">
    <source>
        <dbReference type="EMBL" id="KAK0515721.1"/>
    </source>
</evidence>
<dbReference type="GO" id="GO:0005739">
    <property type="term" value="C:mitochondrion"/>
    <property type="evidence" value="ECO:0007669"/>
    <property type="project" value="TreeGrafter"/>
</dbReference>
<dbReference type="Gene3D" id="3.40.50.80">
    <property type="entry name" value="Nucleotide-binding domain of ferredoxin-NADP reductase (FNR) module"/>
    <property type="match status" value="1"/>
</dbReference>
<sequence length="344" mass="38654">MIVRTIVRASLARLVRAQPCQSWKAFSTTVPNRVIPSRMMSATTISVPHEERTAAEPREHGMHKVILDRIEEINTNIRLLKLRMHNGDEQLQASNLDNSHGWLDVFVPGIWRAGGFTITSTPSDLRRDNYLELAVQNSPRNPPAAWLWQPASKILQSELMIRVGGSFFWPPLGIDLATIVRVVFIAGGVGINPLISILSHLRQNKEECPARLEFLYSVRTDPSSKAPSILFLDRLRSIFGRDFGPSRNFKLFVTKGGTYRSYDDEKRAAALNPIKADTGYINEGNTKLGRFREKDLINAIGPVDGRKGVVAYVCGPPPLTDWAVEVLRGAEGMEKERVLCEKWW</sequence>
<dbReference type="CDD" id="cd00322">
    <property type="entry name" value="FNR_like"/>
    <property type="match status" value="1"/>
</dbReference>
<dbReference type="PANTHER" id="PTHR46505">
    <property type="entry name" value="OXIDOREDUCTASE NAD-BINDING DOMAIN-CONTAINING PROTEIN 1"/>
    <property type="match status" value="1"/>
</dbReference>
<keyword evidence="1" id="KW-0560">Oxidoreductase</keyword>